<keyword evidence="7" id="KW-1185">Reference proteome</keyword>
<evidence type="ECO:0000313" key="6">
    <source>
        <dbReference type="EMBL" id="KAK7463324.1"/>
    </source>
</evidence>
<evidence type="ECO:0000259" key="5">
    <source>
        <dbReference type="Pfam" id="PF25332"/>
    </source>
</evidence>
<feature type="non-terminal residue" evidence="6">
    <location>
        <position position="978"/>
    </location>
</feature>
<dbReference type="PANTHER" id="PTHR13280">
    <property type="entry name" value="PHOSPHOFURIN ACIDIC CLUSTER SORTING PROTEIN"/>
    <property type="match status" value="1"/>
</dbReference>
<feature type="domain" description="Phosphofurin acidic cluster sorting protein 1/2 C-terminal" evidence="4">
    <location>
        <begin position="605"/>
        <end position="977"/>
    </location>
</feature>
<feature type="region of interest" description="Disordered" evidence="3">
    <location>
        <begin position="459"/>
        <end position="526"/>
    </location>
</feature>
<gene>
    <name evidence="6" type="ORF">BaRGS_00038125</name>
</gene>
<dbReference type="Pfam" id="PF10254">
    <property type="entry name" value="Pacs-1"/>
    <property type="match status" value="1"/>
</dbReference>
<feature type="compositionally biased region" description="Basic residues" evidence="3">
    <location>
        <begin position="585"/>
        <end position="595"/>
    </location>
</feature>
<keyword evidence="2" id="KW-0597">Phosphoprotein</keyword>
<comment type="caution">
    <text evidence="6">The sequence shown here is derived from an EMBL/GenBank/DDBJ whole genome shotgun (WGS) entry which is preliminary data.</text>
</comment>
<reference evidence="6 7" key="1">
    <citation type="journal article" date="2023" name="Sci. Data">
        <title>Genome assembly of the Korean intertidal mud-creeper Batillaria attramentaria.</title>
        <authorList>
            <person name="Patra A.K."/>
            <person name="Ho P.T."/>
            <person name="Jun S."/>
            <person name="Lee S.J."/>
            <person name="Kim Y."/>
            <person name="Won Y.J."/>
        </authorList>
    </citation>
    <scope>NUCLEOTIDE SEQUENCE [LARGE SCALE GENOMIC DNA]</scope>
    <source>
        <strain evidence="6">Wonlab-2016</strain>
    </source>
</reference>
<dbReference type="InterPro" id="IPR019381">
    <property type="entry name" value="PACS1/2_C"/>
</dbReference>
<evidence type="ECO:0000256" key="3">
    <source>
        <dbReference type="SAM" id="MobiDB-lite"/>
    </source>
</evidence>
<feature type="compositionally biased region" description="Low complexity" evidence="3">
    <location>
        <begin position="543"/>
        <end position="562"/>
    </location>
</feature>
<feature type="compositionally biased region" description="Basic residues" evidence="3">
    <location>
        <begin position="391"/>
        <end position="401"/>
    </location>
</feature>
<protein>
    <recommendedName>
        <fullName evidence="8">Phosphofurin acidic cluster sorting protein 2</fullName>
    </recommendedName>
</protein>
<accession>A0ABD0J6R5</accession>
<evidence type="ECO:0000313" key="7">
    <source>
        <dbReference type="Proteomes" id="UP001519460"/>
    </source>
</evidence>
<feature type="compositionally biased region" description="Low complexity" evidence="3">
    <location>
        <begin position="799"/>
        <end position="815"/>
    </location>
</feature>
<name>A0ABD0J6R5_9CAEN</name>
<feature type="region of interest" description="Disordered" evidence="3">
    <location>
        <begin position="796"/>
        <end position="853"/>
    </location>
</feature>
<dbReference type="EMBL" id="JACVVK020000600">
    <property type="protein sequence ID" value="KAK7463324.1"/>
    <property type="molecule type" value="Genomic_DNA"/>
</dbReference>
<dbReference type="PANTHER" id="PTHR13280:SF17">
    <property type="entry name" value="KRUEPPEL TARGET AT 95D, ISOFORM A"/>
    <property type="match status" value="1"/>
</dbReference>
<feature type="compositionally biased region" description="Low complexity" evidence="3">
    <location>
        <begin position="830"/>
        <end position="851"/>
    </location>
</feature>
<evidence type="ECO:0008006" key="8">
    <source>
        <dbReference type="Google" id="ProtNLM"/>
    </source>
</evidence>
<sequence length="978" mass="107781">MADKASRSVGSGDQPVPMKLFATWEVEKSSPNCIPRLCTMRLTRLHVLKPLDNELTSLVVAVKMQNSKRLLRSNEIMVPPAGIFDTGLDLSFSLQYPHFLKRDGNKLLVMLQRRKKYKNRTILGFKTLAIGHVNMSQGSIEDTLLCAHSSQIIQIRPGNVNTRPSSGQTSATRQEIRVGIPRRSRRVVFRVSGRSPTFRCLVSQPHLAGDKPSLPSPPPHPVWRYNSQHDNEDQEFVGSLQVPGGIQVKEGVTCVPSAVYRAGTLVPLEAVMPVLEPDGRSLEVRESWEKQHKDVSVIKPVLQRTVDNMLSLYSDAKEQINPVAQLAVLGLSSQPVDHEDNGHRKQASSDVDRSPDVDNDSDEDEVHDYNEFSSNDEMSDSEPMMIDEHPRHPRKSARSKTRPATTRQRNLKQKFRALMRKLKLTEDVLELDSEADHDLNDPDNAPPDIDEMLDELEDLSDSGPEIDTISVMSTPKPRLRPFFTGRSTTPEMEIPYRSDPTTPTYRSSTDSEATVKRSESDGQTIPTCEADAEVSVIHTQSTLAPAPTSGAGASAGSSPVTARPRSPMSKPKRVAQPRSTSYREKKSKKEYKDLRRHRSFSGAEDVMLAQKLQDRFQLIRTCSEADVKAAIVFLVGKIQKFCNSNARSPLPIKVGIMGGDAYINSVLRPYVEHFSAKTPDWQSFIKFLIIPFGTSAIGKYLGSMDTTYSSLFMDTQWREMFDKQDSQKLDSAEIANRVSLYLSGANSVQQIPVAEALIMCKTKGSDESSSQIFIPFISEVRIGTLETLNTSTSVEIDDSGLISPGLSSSPPASTPVSEKSREPHTPPSSPNIGAASASPGSIPGSGSSGAAVMSNSTGEYMDLQVDYWWTMPKSESSDQKDKKEKRDASSKFSLKTAFRSLLVSRMAPSMACIPSTSSSSVASGLAPPAFSMTVVTKEKKQKIMRIGKKAKELESKSQVIEGISRMVCTTKSQNVTLT</sequence>
<evidence type="ECO:0000256" key="1">
    <source>
        <dbReference type="ARBA" id="ARBA00008590"/>
    </source>
</evidence>
<feature type="domain" description="Phosphofurin acidic cluster sorting protein 1/2 N-terminal C2" evidence="5">
    <location>
        <begin position="16"/>
        <end position="137"/>
    </location>
</feature>
<dbReference type="InterPro" id="IPR057541">
    <property type="entry name" value="PACS1/2_N"/>
</dbReference>
<dbReference type="AlphaFoldDB" id="A0ABD0J6R5"/>
<comment type="similarity">
    <text evidence="1">Belongs to the PACS family.</text>
</comment>
<feature type="region of interest" description="Disordered" evidence="3">
    <location>
        <begin position="334"/>
        <end position="412"/>
    </location>
</feature>
<proteinExistence type="inferred from homology"/>
<feature type="region of interest" description="Disordered" evidence="3">
    <location>
        <begin position="543"/>
        <end position="595"/>
    </location>
</feature>
<feature type="compositionally biased region" description="Polar residues" evidence="3">
    <location>
        <begin position="499"/>
        <end position="512"/>
    </location>
</feature>
<feature type="compositionally biased region" description="Acidic residues" evidence="3">
    <location>
        <begin position="357"/>
        <end position="366"/>
    </location>
</feature>
<dbReference type="Pfam" id="PF25332">
    <property type="entry name" value="C2_PACS_N"/>
    <property type="match status" value="1"/>
</dbReference>
<dbReference type="Proteomes" id="UP001519460">
    <property type="component" value="Unassembled WGS sequence"/>
</dbReference>
<organism evidence="6 7">
    <name type="scientific">Batillaria attramentaria</name>
    <dbReference type="NCBI Taxonomy" id="370345"/>
    <lineage>
        <taxon>Eukaryota</taxon>
        <taxon>Metazoa</taxon>
        <taxon>Spiralia</taxon>
        <taxon>Lophotrochozoa</taxon>
        <taxon>Mollusca</taxon>
        <taxon>Gastropoda</taxon>
        <taxon>Caenogastropoda</taxon>
        <taxon>Sorbeoconcha</taxon>
        <taxon>Cerithioidea</taxon>
        <taxon>Batillariidae</taxon>
        <taxon>Batillaria</taxon>
    </lineage>
</organism>
<evidence type="ECO:0000256" key="2">
    <source>
        <dbReference type="ARBA" id="ARBA00022553"/>
    </source>
</evidence>
<evidence type="ECO:0000259" key="4">
    <source>
        <dbReference type="Pfam" id="PF10254"/>
    </source>
</evidence>